<name>A0A9D3UCJ2_9ROSI</name>
<accession>A0A9D3UCJ2</accession>
<dbReference type="EMBL" id="JAIQCV010000012">
    <property type="protein sequence ID" value="KAH1037884.1"/>
    <property type="molecule type" value="Genomic_DNA"/>
</dbReference>
<protein>
    <submittedName>
        <fullName evidence="2">Uncharacterized protein</fullName>
    </submittedName>
</protein>
<reference evidence="2 3" key="1">
    <citation type="journal article" date="2021" name="Plant Biotechnol. J.">
        <title>Multi-omics assisted identification of the key and species-specific regulatory components of drought-tolerant mechanisms in Gossypium stocksii.</title>
        <authorList>
            <person name="Yu D."/>
            <person name="Ke L."/>
            <person name="Zhang D."/>
            <person name="Wu Y."/>
            <person name="Sun Y."/>
            <person name="Mei J."/>
            <person name="Sun J."/>
            <person name="Sun Y."/>
        </authorList>
    </citation>
    <scope>NUCLEOTIDE SEQUENCE [LARGE SCALE GENOMIC DNA]</scope>
    <source>
        <strain evidence="3">cv. E1</strain>
        <tissue evidence="2">Leaf</tissue>
    </source>
</reference>
<evidence type="ECO:0000313" key="3">
    <source>
        <dbReference type="Proteomes" id="UP000828251"/>
    </source>
</evidence>
<keyword evidence="3" id="KW-1185">Reference proteome</keyword>
<feature type="region of interest" description="Disordered" evidence="1">
    <location>
        <begin position="1"/>
        <end position="30"/>
    </location>
</feature>
<organism evidence="2 3">
    <name type="scientific">Gossypium stocksii</name>
    <dbReference type="NCBI Taxonomy" id="47602"/>
    <lineage>
        <taxon>Eukaryota</taxon>
        <taxon>Viridiplantae</taxon>
        <taxon>Streptophyta</taxon>
        <taxon>Embryophyta</taxon>
        <taxon>Tracheophyta</taxon>
        <taxon>Spermatophyta</taxon>
        <taxon>Magnoliopsida</taxon>
        <taxon>eudicotyledons</taxon>
        <taxon>Gunneridae</taxon>
        <taxon>Pentapetalae</taxon>
        <taxon>rosids</taxon>
        <taxon>malvids</taxon>
        <taxon>Malvales</taxon>
        <taxon>Malvaceae</taxon>
        <taxon>Malvoideae</taxon>
        <taxon>Gossypium</taxon>
    </lineage>
</organism>
<proteinExistence type="predicted"/>
<evidence type="ECO:0000313" key="2">
    <source>
        <dbReference type="EMBL" id="KAH1037884.1"/>
    </source>
</evidence>
<sequence>MVVHSDQQPRMTFKDKLLGGSGDSSDGNIGGNLRRHECRFEILDGDVKTPIVNGIPAIAFSDRIKDLLFKEMERTVILKLLGRNIGYNVLYNCVCWGFPDTCTKNKLLKPLEV</sequence>
<evidence type="ECO:0000256" key="1">
    <source>
        <dbReference type="SAM" id="MobiDB-lite"/>
    </source>
</evidence>
<feature type="compositionally biased region" description="Polar residues" evidence="1">
    <location>
        <begin position="1"/>
        <end position="10"/>
    </location>
</feature>
<dbReference type="Proteomes" id="UP000828251">
    <property type="component" value="Unassembled WGS sequence"/>
</dbReference>
<dbReference type="AlphaFoldDB" id="A0A9D3UCJ2"/>
<dbReference type="OrthoDB" id="999949at2759"/>
<comment type="caution">
    <text evidence="2">The sequence shown here is derived from an EMBL/GenBank/DDBJ whole genome shotgun (WGS) entry which is preliminary data.</text>
</comment>
<gene>
    <name evidence="2" type="ORF">J1N35_039627</name>
</gene>